<evidence type="ECO:0000256" key="2">
    <source>
        <dbReference type="ARBA" id="ARBA00008267"/>
    </source>
</evidence>
<dbReference type="GO" id="GO:0003690">
    <property type="term" value="F:double-stranded DNA binding"/>
    <property type="evidence" value="ECO:0007669"/>
    <property type="project" value="TreeGrafter"/>
</dbReference>
<name>A0A200PWF4_MACCD</name>
<dbReference type="InterPro" id="IPR014756">
    <property type="entry name" value="Ig_E-set"/>
</dbReference>
<evidence type="ECO:0000259" key="8">
    <source>
        <dbReference type="PROSITE" id="PS51437"/>
    </source>
</evidence>
<evidence type="ECO:0000256" key="3">
    <source>
        <dbReference type="ARBA" id="ARBA00023043"/>
    </source>
</evidence>
<proteinExistence type="inferred from homology"/>
<dbReference type="GO" id="GO:0003712">
    <property type="term" value="F:transcription coregulator activity"/>
    <property type="evidence" value="ECO:0007669"/>
    <property type="project" value="TreeGrafter"/>
</dbReference>
<dbReference type="Pfam" id="PF00612">
    <property type="entry name" value="IQ"/>
    <property type="match status" value="2"/>
</dbReference>
<dbReference type="Gene3D" id="1.20.5.190">
    <property type="match status" value="1"/>
</dbReference>
<dbReference type="PROSITE" id="PS50088">
    <property type="entry name" value="ANK_REPEAT"/>
    <property type="match status" value="1"/>
</dbReference>
<comment type="similarity">
    <text evidence="2">Belongs to the CAMTA family.</text>
</comment>
<organism evidence="9 10">
    <name type="scientific">Macleaya cordata</name>
    <name type="common">Five-seeded plume-poppy</name>
    <name type="synonym">Bocconia cordata</name>
    <dbReference type="NCBI Taxonomy" id="56857"/>
    <lineage>
        <taxon>Eukaryota</taxon>
        <taxon>Viridiplantae</taxon>
        <taxon>Streptophyta</taxon>
        <taxon>Embryophyta</taxon>
        <taxon>Tracheophyta</taxon>
        <taxon>Spermatophyta</taxon>
        <taxon>Magnoliopsida</taxon>
        <taxon>Ranunculales</taxon>
        <taxon>Papaveraceae</taxon>
        <taxon>Papaveroideae</taxon>
        <taxon>Macleaya</taxon>
    </lineage>
</organism>
<dbReference type="PANTHER" id="PTHR23335">
    <property type="entry name" value="CALMODULIN-BINDING TRANSCRIPTION ACTIVATOR CAMTA"/>
    <property type="match status" value="1"/>
</dbReference>
<feature type="repeat" description="ANK" evidence="7">
    <location>
        <begin position="643"/>
        <end position="672"/>
    </location>
</feature>
<dbReference type="InterPro" id="IPR000048">
    <property type="entry name" value="IQ_motif_EF-hand-BS"/>
</dbReference>
<protein>
    <submittedName>
        <fullName evidence="9">IQ motif</fullName>
    </submittedName>
</protein>
<keyword evidence="6" id="KW-0539">Nucleus</keyword>
<keyword evidence="4" id="KW-0010">Activator</keyword>
<dbReference type="GO" id="GO:0005634">
    <property type="term" value="C:nucleus"/>
    <property type="evidence" value="ECO:0007669"/>
    <property type="project" value="UniProtKB-SubCell"/>
</dbReference>
<dbReference type="PROSITE" id="PS50096">
    <property type="entry name" value="IQ"/>
    <property type="match status" value="3"/>
</dbReference>
<sequence length="952" mass="108348">MFMESSIPGRLAGWEIHGFLTMEDLDIEKLMKFMQYSVTTLTSTSTSTPYTCQKIIYMFMESSIPGRLAGWEIHGFLTMEEANEVHAILCNHTYFNIHINPIHLPKGGTIVLYDRKMLRNFRKDGHNWKKKKDGKSVKEAHEHLKVCNQERIHVYYAHGQDIPNFARRCYWLLDKYREHIVLVHYREILELQGSLVTPVNSNSCASYSDTSVSKILSEETDSGTDNAFYASDGNYVNTIVDNISVRNHEMRLHEINTLDWEDLLVSNDPDESTAPKTGNKGNLCPSYNIPGVMSSFGHSSKSMASSVPIDVKLPISAYPQAMNSTVQRKDFESATMGADELSTLFVKDGLQTQDSFEMWLDNIMVDSPVSLVNLPVESSISTGHESNTSMLVDHQWHCTQEQVFCITDVSPAWAYSTDETKVITIGYFQGAYSHIAESSLFCVFGDVCVPAERVRIGVFRCRALPRIPGFVNFYLSLDGHTPISQVLTFEYRPTPIEWVASLNEKPNLEEFRVQLRLDSLLFSTTNSLNILSSKLTSTSLNLAKEFSLITSSIDKDWENLNNSIEKREISLSQAQRILFELTLKCNLKEWLLERVVEGCTSGIRDHQGQGVIHMCTILGYTWAVQLYSRLGLLLDFRDAFCWTALHWAAFYGRKEMVAVLLLEGADPSLVTDPTSEFPGGCTAADIAAKSGHDGLAAYLAEKGLTAHFRLMSLSGNISGSLQLDTSYLVNSGNLSEEQLCLKDTFAAYNTCANAASRIQAALLGKSLMLQTKAIHHTEPEIEACNRIAAMKIQHAFRRYEIRKRMKSAARIQHRFRTWKIQKDFLNMRWRAIKIQAAFRGHKMRKQYQKIIWSVGVLEKAILRWRQKRKGFRGLQPQITEVIAVDQKEENDIHEDFFRVSHKQAIDRIERSVIRVQALFRSYRAQQEYRKMKLTYDQGKVDYFSRASPKVAI</sequence>
<evidence type="ECO:0000313" key="9">
    <source>
        <dbReference type="EMBL" id="OVA02553.1"/>
    </source>
</evidence>
<dbReference type="EMBL" id="MVGT01003949">
    <property type="protein sequence ID" value="OVA02553.1"/>
    <property type="molecule type" value="Genomic_DNA"/>
</dbReference>
<accession>A0A200PWF4</accession>
<reference evidence="9 10" key="1">
    <citation type="journal article" date="2017" name="Mol. Plant">
        <title>The Genome of Medicinal Plant Macleaya cordata Provides New Insights into Benzylisoquinoline Alkaloids Metabolism.</title>
        <authorList>
            <person name="Liu X."/>
            <person name="Liu Y."/>
            <person name="Huang P."/>
            <person name="Ma Y."/>
            <person name="Qing Z."/>
            <person name="Tang Q."/>
            <person name="Cao H."/>
            <person name="Cheng P."/>
            <person name="Zheng Y."/>
            <person name="Yuan Z."/>
            <person name="Zhou Y."/>
            <person name="Liu J."/>
            <person name="Tang Z."/>
            <person name="Zhuo Y."/>
            <person name="Zhang Y."/>
            <person name="Yu L."/>
            <person name="Huang J."/>
            <person name="Yang P."/>
            <person name="Peng Q."/>
            <person name="Zhang J."/>
            <person name="Jiang W."/>
            <person name="Zhang Z."/>
            <person name="Lin K."/>
            <person name="Ro D.K."/>
            <person name="Chen X."/>
            <person name="Xiong X."/>
            <person name="Shang Y."/>
            <person name="Huang S."/>
            <person name="Zeng J."/>
        </authorList>
    </citation>
    <scope>NUCLEOTIDE SEQUENCE [LARGE SCALE GENOMIC DNA]</scope>
    <source>
        <strain evidence="10">cv. BLH2017</strain>
        <tissue evidence="9">Root</tissue>
    </source>
</reference>
<dbReference type="InterPro" id="IPR036770">
    <property type="entry name" value="Ankyrin_rpt-contain_sf"/>
</dbReference>
<dbReference type="OMA" id="CWESHAS"/>
<dbReference type="Pfam" id="PF03859">
    <property type="entry name" value="CG-1"/>
    <property type="match status" value="1"/>
</dbReference>
<keyword evidence="5" id="KW-0804">Transcription</keyword>
<dbReference type="CDD" id="cd23767">
    <property type="entry name" value="IQCD"/>
    <property type="match status" value="2"/>
</dbReference>
<dbReference type="OrthoDB" id="407555at2759"/>
<evidence type="ECO:0000313" key="10">
    <source>
        <dbReference type="Proteomes" id="UP000195402"/>
    </source>
</evidence>
<dbReference type="PANTHER" id="PTHR23335:SF3">
    <property type="entry name" value="CALMODULIN-BINDING TRANSCRIPTION ACTIVATOR 5"/>
    <property type="match status" value="1"/>
</dbReference>
<dbReference type="InParanoid" id="A0A200PWF4"/>
<evidence type="ECO:0000256" key="6">
    <source>
        <dbReference type="ARBA" id="ARBA00023242"/>
    </source>
</evidence>
<dbReference type="PROSITE" id="PS51437">
    <property type="entry name" value="CG_1"/>
    <property type="match status" value="1"/>
</dbReference>
<feature type="domain" description="CG-1" evidence="8">
    <location>
        <begin position="68"/>
        <end position="194"/>
    </location>
</feature>
<dbReference type="FunCoup" id="A0A200PWF4">
    <property type="interactions" value="1559"/>
</dbReference>
<dbReference type="InterPro" id="IPR005559">
    <property type="entry name" value="CG-1_dom"/>
</dbReference>
<evidence type="ECO:0000256" key="1">
    <source>
        <dbReference type="ARBA" id="ARBA00004123"/>
    </source>
</evidence>
<dbReference type="Gene3D" id="2.60.40.10">
    <property type="entry name" value="Immunoglobulins"/>
    <property type="match status" value="1"/>
</dbReference>
<dbReference type="SMART" id="SM01076">
    <property type="entry name" value="CG-1"/>
    <property type="match status" value="1"/>
</dbReference>
<dbReference type="Proteomes" id="UP000195402">
    <property type="component" value="Unassembled WGS sequence"/>
</dbReference>
<dbReference type="SUPFAM" id="SSF48403">
    <property type="entry name" value="Ankyrin repeat"/>
    <property type="match status" value="1"/>
</dbReference>
<evidence type="ECO:0000256" key="5">
    <source>
        <dbReference type="ARBA" id="ARBA00023163"/>
    </source>
</evidence>
<dbReference type="Pfam" id="PF12796">
    <property type="entry name" value="Ank_2"/>
    <property type="match status" value="1"/>
</dbReference>
<comment type="caution">
    <text evidence="9">The sequence shown here is derived from an EMBL/GenBank/DDBJ whole genome shotgun (WGS) entry which is preliminary data.</text>
</comment>
<keyword evidence="3 7" id="KW-0040">ANK repeat</keyword>
<comment type="subcellular location">
    <subcellularLocation>
        <location evidence="1">Nucleus</location>
    </subcellularLocation>
</comment>
<keyword evidence="10" id="KW-1185">Reference proteome</keyword>
<dbReference type="SMART" id="SM00015">
    <property type="entry name" value="IQ"/>
    <property type="match status" value="3"/>
</dbReference>
<dbReference type="InterPro" id="IPR013783">
    <property type="entry name" value="Ig-like_fold"/>
</dbReference>
<dbReference type="PROSITE" id="PS50297">
    <property type="entry name" value="ANK_REP_REGION"/>
    <property type="match status" value="1"/>
</dbReference>
<dbReference type="GO" id="GO:0006357">
    <property type="term" value="P:regulation of transcription by RNA polymerase II"/>
    <property type="evidence" value="ECO:0007669"/>
    <property type="project" value="TreeGrafter"/>
</dbReference>
<dbReference type="SMART" id="SM00248">
    <property type="entry name" value="ANK"/>
    <property type="match status" value="2"/>
</dbReference>
<dbReference type="Gene3D" id="1.25.40.20">
    <property type="entry name" value="Ankyrin repeat-containing domain"/>
    <property type="match status" value="1"/>
</dbReference>
<evidence type="ECO:0000256" key="4">
    <source>
        <dbReference type="ARBA" id="ARBA00023159"/>
    </source>
</evidence>
<dbReference type="SUPFAM" id="SSF81296">
    <property type="entry name" value="E set domains"/>
    <property type="match status" value="1"/>
</dbReference>
<dbReference type="AlphaFoldDB" id="A0A200PWF4"/>
<dbReference type="InterPro" id="IPR002110">
    <property type="entry name" value="Ankyrin_rpt"/>
</dbReference>
<evidence type="ECO:0000256" key="7">
    <source>
        <dbReference type="PROSITE-ProRule" id="PRU00023"/>
    </source>
</evidence>
<gene>
    <name evidence="9" type="ORF">BVC80_9091g60</name>
</gene>